<keyword evidence="6 10" id="KW-1133">Transmembrane helix</keyword>
<feature type="transmembrane region" description="Helical" evidence="10">
    <location>
        <begin position="443"/>
        <end position="461"/>
    </location>
</feature>
<feature type="transmembrane region" description="Helical" evidence="10">
    <location>
        <begin position="52"/>
        <end position="71"/>
    </location>
</feature>
<feature type="transmembrane region" description="Helical" evidence="10">
    <location>
        <begin position="404"/>
        <end position="423"/>
    </location>
</feature>
<reference evidence="12" key="2">
    <citation type="submission" date="2015-04" db="EMBL/GenBank/DDBJ databases">
        <title>A butyrogenic pathway from the amino acid lysine in a human gut commensal.</title>
        <authorList>
            <person name="de Vos W.M."/>
            <person name="Bui N.T.P."/>
            <person name="Plugge C.M."/>
            <person name="Ritari J."/>
        </authorList>
    </citation>
    <scope>NUCLEOTIDE SEQUENCE [LARGE SCALE GENOMIC DNA]</scope>
    <source>
        <strain evidence="12">AF211</strain>
    </source>
</reference>
<evidence type="ECO:0000256" key="7">
    <source>
        <dbReference type="ARBA" id="ARBA00023136"/>
    </source>
</evidence>
<evidence type="ECO:0000256" key="3">
    <source>
        <dbReference type="ARBA" id="ARBA00022475"/>
    </source>
</evidence>
<dbReference type="GO" id="GO:0016746">
    <property type="term" value="F:acyltransferase activity"/>
    <property type="evidence" value="ECO:0007669"/>
    <property type="project" value="UniProtKB-KW"/>
</dbReference>
<evidence type="ECO:0000256" key="10">
    <source>
        <dbReference type="SAM" id="Phobius"/>
    </source>
</evidence>
<dbReference type="PIRSF" id="PIRSF016636">
    <property type="entry name" value="AlgI_DltB"/>
    <property type="match status" value="1"/>
</dbReference>
<evidence type="ECO:0000256" key="4">
    <source>
        <dbReference type="ARBA" id="ARBA00022679"/>
    </source>
</evidence>
<dbReference type="AlphaFoldDB" id="A0A0S2W1L1"/>
<name>A0A0S2W1L1_9FIRM</name>
<evidence type="ECO:0000256" key="2">
    <source>
        <dbReference type="ARBA" id="ARBA00010323"/>
    </source>
</evidence>
<proteinExistence type="inferred from homology"/>
<dbReference type="RefSeq" id="WP_058117197.1">
    <property type="nucleotide sequence ID" value="NZ_CP011307.1"/>
</dbReference>
<evidence type="ECO:0000313" key="11">
    <source>
        <dbReference type="EMBL" id="ALP93221.1"/>
    </source>
</evidence>
<evidence type="ECO:0000256" key="6">
    <source>
        <dbReference type="ARBA" id="ARBA00022989"/>
    </source>
</evidence>
<dbReference type="PANTHER" id="PTHR13285:SF23">
    <property type="entry name" value="TEICHOIC ACID D-ALANYLTRANSFERASE"/>
    <property type="match status" value="1"/>
</dbReference>
<feature type="transmembrane region" description="Helical" evidence="10">
    <location>
        <begin position="311"/>
        <end position="337"/>
    </location>
</feature>
<evidence type="ECO:0000256" key="9">
    <source>
        <dbReference type="PIRNR" id="PIRNR016636"/>
    </source>
</evidence>
<feature type="transmembrane region" description="Helical" evidence="10">
    <location>
        <begin position="78"/>
        <end position="98"/>
    </location>
</feature>
<keyword evidence="8 9" id="KW-0012">Acyltransferase</keyword>
<dbReference type="Proteomes" id="UP000064844">
    <property type="component" value="Chromosome"/>
</dbReference>
<dbReference type="EMBL" id="CP011307">
    <property type="protein sequence ID" value="ALP93221.1"/>
    <property type="molecule type" value="Genomic_DNA"/>
</dbReference>
<dbReference type="PIRSF" id="PIRSF500217">
    <property type="entry name" value="AlgI"/>
    <property type="match status" value="1"/>
</dbReference>
<keyword evidence="12" id="KW-1185">Reference proteome</keyword>
<accession>A0A0S2W1L1</accession>
<dbReference type="STRING" id="1297617.IB211_00827c"/>
<feature type="transmembrane region" description="Helical" evidence="10">
    <location>
        <begin position="6"/>
        <end position="23"/>
    </location>
</feature>
<evidence type="ECO:0000256" key="8">
    <source>
        <dbReference type="ARBA" id="ARBA00023315"/>
    </source>
</evidence>
<dbReference type="GO" id="GO:0042121">
    <property type="term" value="P:alginic acid biosynthetic process"/>
    <property type="evidence" value="ECO:0007669"/>
    <property type="project" value="InterPro"/>
</dbReference>
<protein>
    <submittedName>
        <fullName evidence="11">Putative poly(Beta-D-mannuronate) O-acetylase</fullName>
    </submittedName>
</protein>
<dbReference type="InterPro" id="IPR051085">
    <property type="entry name" value="MB_O-acyltransferase"/>
</dbReference>
<feature type="transmembrane region" description="Helical" evidence="10">
    <location>
        <begin position="118"/>
        <end position="138"/>
    </location>
</feature>
<keyword evidence="7 9" id="KW-0472">Membrane</keyword>
<organism evidence="11 12">
    <name type="scientific">Intestinimonas butyriciproducens</name>
    <dbReference type="NCBI Taxonomy" id="1297617"/>
    <lineage>
        <taxon>Bacteria</taxon>
        <taxon>Bacillati</taxon>
        <taxon>Bacillota</taxon>
        <taxon>Clostridia</taxon>
        <taxon>Eubacteriales</taxon>
        <taxon>Intestinimonas</taxon>
    </lineage>
</organism>
<evidence type="ECO:0000256" key="5">
    <source>
        <dbReference type="ARBA" id="ARBA00022692"/>
    </source>
</evidence>
<dbReference type="PANTHER" id="PTHR13285">
    <property type="entry name" value="ACYLTRANSFERASE"/>
    <property type="match status" value="1"/>
</dbReference>
<comment type="subcellular location">
    <subcellularLocation>
        <location evidence="1">Cell membrane</location>
        <topology evidence="1">Multi-pass membrane protein</topology>
    </subcellularLocation>
</comment>
<gene>
    <name evidence="11" type="ORF">IB211_00827c</name>
</gene>
<feature type="transmembrane region" description="Helical" evidence="10">
    <location>
        <begin position="357"/>
        <end position="383"/>
    </location>
</feature>
<dbReference type="PATRIC" id="fig|1297617.4.peg.842"/>
<dbReference type="GO" id="GO:0005886">
    <property type="term" value="C:plasma membrane"/>
    <property type="evidence" value="ECO:0007669"/>
    <property type="project" value="UniProtKB-SubCell"/>
</dbReference>
<sequence>MLFSSSIFLFAFLPAVLLGYYVVFRGMRRAQNLLLLAASLFFYAWGEPWFVLVMMGSILANYCFGLWVHAWRRRGRRPALPVTAAVVCNLGLLFVFKYLTFTLENLNLAGLNTPVPVIGLPIGISFFTFQALSYVLDVAMGTAQVQRNPLWLGLYISLFPQLIAGPIVKYSTVADEIEGRRETWADFSSGCCRFIVGLGKKVLLSNQLAVVADAAWDTPIGDLSAALAWLGALCYTLQIYYDFSGYSDMAIGLGKLFGFHFLDNFNYPYLSRSVTEFWRRWHISLSTWFRDYVYIPLGGSRKGPWRTYRNLFVVWLLTGVWHGANWTFLCWGLFYFLLLCLEKLGASGRPIPAPAGWAWTFLMVNFGWVLFRAPSLPAALDYLGAMFSPVRGADLQACYYCEQYAAVILPSILFSFPLGRWLTEKVEVYLGRYAPHVFSLWDMVYGVSLLFLFLASSAFLVKGTYNPFIYFNF</sequence>
<comment type="similarity">
    <text evidence="2 9">Belongs to the membrane-bound acyltransferase family.</text>
</comment>
<dbReference type="InterPro" id="IPR024194">
    <property type="entry name" value="Ac/AlaTfrase_AlgI/DltB"/>
</dbReference>
<keyword evidence="4 9" id="KW-0808">Transferase</keyword>
<dbReference type="eggNOG" id="COG1696">
    <property type="taxonomic scope" value="Bacteria"/>
</dbReference>
<dbReference type="InterPro" id="IPR004299">
    <property type="entry name" value="MBOAT_fam"/>
</dbReference>
<keyword evidence="5 10" id="KW-0812">Transmembrane</keyword>
<reference evidence="11 12" key="1">
    <citation type="journal article" date="2015" name="Nat. Commun.">
        <title>Production of butyrate from lysine and the Amadori product fructoselysine by a human gut commensal.</title>
        <authorList>
            <person name="Bui T.P."/>
            <person name="Ritari J."/>
            <person name="Boeren S."/>
            <person name="de Waard P."/>
            <person name="Plugge C.M."/>
            <person name="de Vos W.M."/>
        </authorList>
    </citation>
    <scope>NUCLEOTIDE SEQUENCE [LARGE SCALE GENOMIC DNA]</scope>
    <source>
        <strain evidence="11 12">AF211</strain>
    </source>
</reference>
<evidence type="ECO:0000256" key="1">
    <source>
        <dbReference type="ARBA" id="ARBA00004651"/>
    </source>
</evidence>
<evidence type="ECO:0000313" key="12">
    <source>
        <dbReference type="Proteomes" id="UP000064844"/>
    </source>
</evidence>
<dbReference type="KEGG" id="ibu:IB211_00827c"/>
<dbReference type="InterPro" id="IPR028362">
    <property type="entry name" value="AlgI"/>
</dbReference>
<dbReference type="Pfam" id="PF03062">
    <property type="entry name" value="MBOAT"/>
    <property type="match status" value="1"/>
</dbReference>
<keyword evidence="3 9" id="KW-1003">Cell membrane</keyword>